<sequence length="66" mass="7126">METMKKSSRQSFVLALDGTASSHHKNAPPLDVLILEASTHIGSKCGSGHRACCLNEHFAFTRICLA</sequence>
<evidence type="ECO:0000313" key="1">
    <source>
        <dbReference type="EMBL" id="TQN70837.1"/>
    </source>
</evidence>
<name>A0A5Q4BWL5_9PEZI</name>
<organism evidence="1 2">
    <name type="scientific">Colletotrichum shisoi</name>
    <dbReference type="NCBI Taxonomy" id="2078593"/>
    <lineage>
        <taxon>Eukaryota</taxon>
        <taxon>Fungi</taxon>
        <taxon>Dikarya</taxon>
        <taxon>Ascomycota</taxon>
        <taxon>Pezizomycotina</taxon>
        <taxon>Sordariomycetes</taxon>
        <taxon>Hypocreomycetidae</taxon>
        <taxon>Glomerellales</taxon>
        <taxon>Glomerellaceae</taxon>
        <taxon>Colletotrichum</taxon>
        <taxon>Colletotrichum destructivum species complex</taxon>
    </lineage>
</organism>
<dbReference type="Proteomes" id="UP000326340">
    <property type="component" value="Unassembled WGS sequence"/>
</dbReference>
<reference evidence="1 2" key="1">
    <citation type="journal article" date="2019" name="Sci. Rep.">
        <title>Colletotrichum shisoi sp. nov., an anthracnose pathogen of Perilla frutescens in Japan: molecular phylogenetic, morphological and genomic evidence.</title>
        <authorList>
            <person name="Gan P."/>
            <person name="Tsushima A."/>
            <person name="Hiroyama R."/>
            <person name="Narusaka M."/>
            <person name="Takano Y."/>
            <person name="Narusaka Y."/>
            <person name="Kawaradani M."/>
            <person name="Damm U."/>
            <person name="Shirasu K."/>
        </authorList>
    </citation>
    <scope>NUCLEOTIDE SEQUENCE [LARGE SCALE GENOMIC DNA]</scope>
    <source>
        <strain evidence="1 2">PG-2018a</strain>
    </source>
</reference>
<comment type="caution">
    <text evidence="1">The sequence shown here is derived from an EMBL/GenBank/DDBJ whole genome shotgun (WGS) entry which is preliminary data.</text>
</comment>
<dbReference type="AlphaFoldDB" id="A0A5Q4BWL5"/>
<keyword evidence="2" id="KW-1185">Reference proteome</keyword>
<protein>
    <submittedName>
        <fullName evidence="1">Uncharacterized protein</fullName>
    </submittedName>
</protein>
<accession>A0A5Q4BWL5</accession>
<evidence type="ECO:0000313" key="2">
    <source>
        <dbReference type="Proteomes" id="UP000326340"/>
    </source>
</evidence>
<dbReference type="EMBL" id="PUHP01000334">
    <property type="protein sequence ID" value="TQN70837.1"/>
    <property type="molecule type" value="Genomic_DNA"/>
</dbReference>
<gene>
    <name evidence="1" type="ORF">CSHISOI_04617</name>
</gene>
<proteinExistence type="predicted"/>